<sequence length="88" mass="9788">MEEEKKEYYFYFVLGYIGILLIVLAMLRVSITLGDDLGGFLAISGIALLINYVNYLETQTGTDKKARSYARAISAVIIAGYGIFVAFF</sequence>
<comment type="caution">
    <text evidence="2">The sequence shown here is derived from an EMBL/GenBank/DDBJ whole genome shotgun (WGS) entry which is preliminary data.</text>
</comment>
<dbReference type="Proteomes" id="UP000275076">
    <property type="component" value="Unassembled WGS sequence"/>
</dbReference>
<evidence type="ECO:0000256" key="1">
    <source>
        <dbReference type="SAM" id="Phobius"/>
    </source>
</evidence>
<proteinExistence type="predicted"/>
<evidence type="ECO:0000313" key="2">
    <source>
        <dbReference type="EMBL" id="RSL30737.1"/>
    </source>
</evidence>
<protein>
    <submittedName>
        <fullName evidence="2">Uncharacterized protein</fullName>
    </submittedName>
</protein>
<organism evidence="2 3">
    <name type="scientific">Salibacterium salarium</name>
    <dbReference type="NCBI Taxonomy" id="284579"/>
    <lineage>
        <taxon>Bacteria</taxon>
        <taxon>Bacillati</taxon>
        <taxon>Bacillota</taxon>
        <taxon>Bacilli</taxon>
        <taxon>Bacillales</taxon>
        <taxon>Bacillaceae</taxon>
    </lineage>
</organism>
<keyword evidence="1" id="KW-0472">Membrane</keyword>
<feature type="transmembrane region" description="Helical" evidence="1">
    <location>
        <begin position="37"/>
        <end position="56"/>
    </location>
</feature>
<reference evidence="2 3" key="1">
    <citation type="submission" date="2018-10" db="EMBL/GenBank/DDBJ databases">
        <title>Draft genome sequence of Bacillus salarius IM0101, isolated from a hypersaline soil in Inner Mongolia, China.</title>
        <authorList>
            <person name="Yamprayoonswat W."/>
            <person name="Boonvisut S."/>
            <person name="Jumpathong W."/>
            <person name="Sittihan S."/>
            <person name="Ruangsuj P."/>
            <person name="Wanthongcharoen S."/>
            <person name="Thongpramul N."/>
            <person name="Pimmason S."/>
            <person name="Yu B."/>
            <person name="Yasawong M."/>
        </authorList>
    </citation>
    <scope>NUCLEOTIDE SEQUENCE [LARGE SCALE GENOMIC DNA]</scope>
    <source>
        <strain evidence="2 3">IM0101</strain>
    </source>
</reference>
<accession>A0A428MX63</accession>
<keyword evidence="1" id="KW-1133">Transmembrane helix</keyword>
<keyword evidence="3" id="KW-1185">Reference proteome</keyword>
<evidence type="ECO:0000313" key="3">
    <source>
        <dbReference type="Proteomes" id="UP000275076"/>
    </source>
</evidence>
<dbReference type="OrthoDB" id="2428552at2"/>
<feature type="transmembrane region" description="Helical" evidence="1">
    <location>
        <begin position="9"/>
        <end position="31"/>
    </location>
</feature>
<gene>
    <name evidence="2" type="ORF">D7Z54_24175</name>
</gene>
<dbReference type="RefSeq" id="WP_125559924.1">
    <property type="nucleotide sequence ID" value="NZ_RBVX01000032.1"/>
</dbReference>
<feature type="transmembrane region" description="Helical" evidence="1">
    <location>
        <begin position="68"/>
        <end position="87"/>
    </location>
</feature>
<name>A0A428MX63_9BACI</name>
<keyword evidence="1" id="KW-0812">Transmembrane</keyword>
<dbReference type="AlphaFoldDB" id="A0A428MX63"/>
<dbReference type="EMBL" id="RBVX01000032">
    <property type="protein sequence ID" value="RSL30737.1"/>
    <property type="molecule type" value="Genomic_DNA"/>
</dbReference>